<dbReference type="EMBL" id="VSSQ01063804">
    <property type="protein sequence ID" value="MPN16806.1"/>
    <property type="molecule type" value="Genomic_DNA"/>
</dbReference>
<organism evidence="1">
    <name type="scientific">bioreactor metagenome</name>
    <dbReference type="NCBI Taxonomy" id="1076179"/>
    <lineage>
        <taxon>unclassified sequences</taxon>
        <taxon>metagenomes</taxon>
        <taxon>ecological metagenomes</taxon>
    </lineage>
</organism>
<evidence type="ECO:0008006" key="2">
    <source>
        <dbReference type="Google" id="ProtNLM"/>
    </source>
</evidence>
<sequence length="87" mass="10172">MKKVYDIDMEKTQYPKLLEVLPAIDILITMGCNVECPYLPCRFRWDWGLDDPTGKSDEDFLETIRLIDQKIHELKNQIIDLTNNGSL</sequence>
<evidence type="ECO:0000313" key="1">
    <source>
        <dbReference type="EMBL" id="MPN16806.1"/>
    </source>
</evidence>
<proteinExistence type="predicted"/>
<dbReference type="Gene3D" id="3.40.50.2300">
    <property type="match status" value="1"/>
</dbReference>
<dbReference type="AlphaFoldDB" id="A0A645FSV6"/>
<dbReference type="SUPFAM" id="SSF52788">
    <property type="entry name" value="Phosphotyrosine protein phosphatases I"/>
    <property type="match status" value="1"/>
</dbReference>
<dbReference type="InterPro" id="IPR036196">
    <property type="entry name" value="Ptyr_pPase_sf"/>
</dbReference>
<protein>
    <recommendedName>
        <fullName evidence="2">Arsenate reductase</fullName>
    </recommendedName>
</protein>
<accession>A0A645FSV6</accession>
<reference evidence="1" key="1">
    <citation type="submission" date="2019-08" db="EMBL/GenBank/DDBJ databases">
        <authorList>
            <person name="Kucharzyk K."/>
            <person name="Murdoch R.W."/>
            <person name="Higgins S."/>
            <person name="Loffler F."/>
        </authorList>
    </citation>
    <scope>NUCLEOTIDE SEQUENCE</scope>
</reference>
<gene>
    <name evidence="1" type="ORF">SDC9_164153</name>
</gene>
<name>A0A645FSV6_9ZZZZ</name>
<comment type="caution">
    <text evidence="1">The sequence shown here is derived from an EMBL/GenBank/DDBJ whole genome shotgun (WGS) entry which is preliminary data.</text>
</comment>